<dbReference type="Pfam" id="PF01196">
    <property type="entry name" value="Ribosomal_L17"/>
    <property type="match status" value="1"/>
</dbReference>
<dbReference type="SUPFAM" id="SSF64263">
    <property type="entry name" value="Prokaryotic ribosomal protein L17"/>
    <property type="match status" value="1"/>
</dbReference>
<dbReference type="InterPro" id="IPR036373">
    <property type="entry name" value="Ribosomal_bL17_sf"/>
</dbReference>
<dbReference type="HAMAP" id="MF_01368">
    <property type="entry name" value="Ribosomal_bL17"/>
    <property type="match status" value="1"/>
</dbReference>
<comment type="subunit">
    <text evidence="4">Part of the 50S ribosomal subunit. Contacts protein L32.</text>
</comment>
<dbReference type="InterPro" id="IPR047859">
    <property type="entry name" value="Ribosomal_bL17_CS"/>
</dbReference>
<dbReference type="InterPro" id="IPR000456">
    <property type="entry name" value="Ribosomal_bL17"/>
</dbReference>
<dbReference type="GO" id="GO:0003735">
    <property type="term" value="F:structural constituent of ribosome"/>
    <property type="evidence" value="ECO:0007669"/>
    <property type="project" value="InterPro"/>
</dbReference>
<proteinExistence type="inferred from homology"/>
<dbReference type="EMBL" id="PDKO01000004">
    <property type="protein sequence ID" value="RXJ63375.1"/>
    <property type="molecule type" value="Genomic_DNA"/>
</dbReference>
<evidence type="ECO:0000256" key="5">
    <source>
        <dbReference type="RuleBase" id="RU000660"/>
    </source>
</evidence>
<dbReference type="RefSeq" id="WP_044415253.1">
    <property type="nucleotide sequence ID" value="NZ_CP041070.1"/>
</dbReference>
<organism evidence="6 7">
    <name type="scientific">Halarcobacter anaerophilus</name>
    <dbReference type="NCBI Taxonomy" id="877500"/>
    <lineage>
        <taxon>Bacteria</taxon>
        <taxon>Pseudomonadati</taxon>
        <taxon>Campylobacterota</taxon>
        <taxon>Epsilonproteobacteria</taxon>
        <taxon>Campylobacterales</taxon>
        <taxon>Arcobacteraceae</taxon>
        <taxon>Halarcobacter</taxon>
    </lineage>
</organism>
<comment type="caution">
    <text evidence="6">The sequence shown here is derived from an EMBL/GenBank/DDBJ whole genome shotgun (WGS) entry which is preliminary data.</text>
</comment>
<dbReference type="PANTHER" id="PTHR14413:SF16">
    <property type="entry name" value="LARGE RIBOSOMAL SUBUNIT PROTEIN BL17M"/>
    <property type="match status" value="1"/>
</dbReference>
<dbReference type="PROSITE" id="PS01167">
    <property type="entry name" value="RIBOSOMAL_L17"/>
    <property type="match status" value="1"/>
</dbReference>
<comment type="similarity">
    <text evidence="1 4 5">Belongs to the bacterial ribosomal protein bL17 family.</text>
</comment>
<keyword evidence="3 4" id="KW-0687">Ribonucleoprotein</keyword>
<dbReference type="STRING" id="877500.GCA_000935065_00445"/>
<keyword evidence="2 4" id="KW-0689">Ribosomal protein</keyword>
<gene>
    <name evidence="4 6" type="primary">rplQ</name>
    <name evidence="6" type="ORF">CRV06_06785</name>
</gene>
<dbReference type="Gene3D" id="3.90.1030.10">
    <property type="entry name" value="Ribosomal protein L17"/>
    <property type="match status" value="1"/>
</dbReference>
<evidence type="ECO:0000256" key="4">
    <source>
        <dbReference type="HAMAP-Rule" id="MF_01368"/>
    </source>
</evidence>
<dbReference type="GO" id="GO:0022625">
    <property type="term" value="C:cytosolic large ribosomal subunit"/>
    <property type="evidence" value="ECO:0007669"/>
    <property type="project" value="TreeGrafter"/>
</dbReference>
<sequence length="116" mass="13424">MRHKHGYRRLNRTSSHRKALLKNLAIALITREKIETTVPKAKELQRYIERLVTTSRNADFNTHRAVFALLQDKEATKKIIDEIAPKYESRNGGYTSIVKTRIRRGDATPMAFIAFV</sequence>
<dbReference type="NCBIfam" id="TIGR00059">
    <property type="entry name" value="L17"/>
    <property type="match status" value="1"/>
</dbReference>
<reference evidence="6 7" key="1">
    <citation type="submission" date="2017-10" db="EMBL/GenBank/DDBJ databases">
        <title>Genomics of the genus Arcobacter.</title>
        <authorList>
            <person name="Perez-Cataluna A."/>
            <person name="Figueras M.J."/>
        </authorList>
    </citation>
    <scope>NUCLEOTIDE SEQUENCE [LARGE SCALE GENOMIC DNA]</scope>
    <source>
        <strain evidence="6 7">DSM 24636</strain>
    </source>
</reference>
<dbReference type="OrthoDB" id="9809073at2"/>
<accession>A0A4Q0Y1L8</accession>
<dbReference type="Proteomes" id="UP000290191">
    <property type="component" value="Unassembled WGS sequence"/>
</dbReference>
<evidence type="ECO:0000256" key="2">
    <source>
        <dbReference type="ARBA" id="ARBA00022980"/>
    </source>
</evidence>
<dbReference type="GO" id="GO:0006412">
    <property type="term" value="P:translation"/>
    <property type="evidence" value="ECO:0007669"/>
    <property type="project" value="UniProtKB-UniRule"/>
</dbReference>
<name>A0A4Q0Y1L8_9BACT</name>
<dbReference type="AlphaFoldDB" id="A0A4Q0Y1L8"/>
<dbReference type="PANTHER" id="PTHR14413">
    <property type="entry name" value="RIBOSOMAL PROTEIN L17"/>
    <property type="match status" value="1"/>
</dbReference>
<evidence type="ECO:0000313" key="6">
    <source>
        <dbReference type="EMBL" id="RXJ63375.1"/>
    </source>
</evidence>
<keyword evidence="7" id="KW-1185">Reference proteome</keyword>
<evidence type="ECO:0000256" key="1">
    <source>
        <dbReference type="ARBA" id="ARBA00008777"/>
    </source>
</evidence>
<evidence type="ECO:0000313" key="7">
    <source>
        <dbReference type="Proteomes" id="UP000290191"/>
    </source>
</evidence>
<protein>
    <recommendedName>
        <fullName evidence="4">Large ribosomal subunit protein bL17</fullName>
    </recommendedName>
</protein>
<evidence type="ECO:0000256" key="3">
    <source>
        <dbReference type="ARBA" id="ARBA00023274"/>
    </source>
</evidence>